<dbReference type="PANTHER" id="PTHR43283:SF3">
    <property type="entry name" value="BETA-LACTAMASE FAMILY PROTEIN (AFU_ORTHOLOGUE AFUA_5G07500)"/>
    <property type="match status" value="1"/>
</dbReference>
<reference evidence="2 3" key="1">
    <citation type="submission" date="2018-08" db="EMBL/GenBank/DDBJ databases">
        <title>A genome reference for cultivated species of the human gut microbiota.</title>
        <authorList>
            <person name="Zou Y."/>
            <person name="Xue W."/>
            <person name="Luo G."/>
        </authorList>
    </citation>
    <scope>NUCLEOTIDE SEQUENCE [LARGE SCALE GENOMIC DNA]</scope>
    <source>
        <strain evidence="2 3">OM05-15BH</strain>
    </source>
</reference>
<dbReference type="PANTHER" id="PTHR43283">
    <property type="entry name" value="BETA-LACTAMASE-RELATED"/>
    <property type="match status" value="1"/>
</dbReference>
<dbReference type="EMBL" id="QSUL01000003">
    <property type="protein sequence ID" value="RGN38381.1"/>
    <property type="molecule type" value="Genomic_DNA"/>
</dbReference>
<sequence length="363" mass="40589">MKKNLLTVSLWGIYFLLLSCRPVSNRQAAYDFAPLDSIITGWIDKEYYPGATICVVKDDSIIFQKAYRNFTPDTKVYVASAGKWVAAAVIGAVVDRTGLSWDDSVAKWIPEFKNDIKGSIPLRQLLSHTSGVRPYLPEPRVDNYNHLDSSMIEILPLDTVFTPGTRFEYGGLAMQIAGRMAEKAMNKEFEELFQELIAKPLGMNNSHFTPVNTDGGHAPMLGGGLCTTLHDYMCFLNMIYHEGMFKSRQILQPETIREMQADQIGNAEVRPGEYVERALGQHHTGIYGLGEWRELVDPTTGEAYQISSPGWAGAYPWINKRDQVYGFFITHVQGSSQKEDGFSSFYGSPVLSKTVSEIVSSIK</sequence>
<protein>
    <submittedName>
        <fullName evidence="2">Class A beta-lactamase-related serine hydrolase</fullName>
    </submittedName>
</protein>
<dbReference type="Pfam" id="PF00144">
    <property type="entry name" value="Beta-lactamase"/>
    <property type="match status" value="1"/>
</dbReference>
<evidence type="ECO:0000259" key="1">
    <source>
        <dbReference type="Pfam" id="PF00144"/>
    </source>
</evidence>
<dbReference type="InterPro" id="IPR012338">
    <property type="entry name" value="Beta-lactam/transpept-like"/>
</dbReference>
<name>A0A3E5BLC1_9BACE</name>
<comment type="caution">
    <text evidence="2">The sequence shown here is derived from an EMBL/GenBank/DDBJ whole genome shotgun (WGS) entry which is preliminary data.</text>
</comment>
<evidence type="ECO:0000313" key="2">
    <source>
        <dbReference type="EMBL" id="RGN38381.1"/>
    </source>
</evidence>
<dbReference type="InterPro" id="IPR050789">
    <property type="entry name" value="Diverse_Enzym_Activities"/>
</dbReference>
<dbReference type="InterPro" id="IPR001466">
    <property type="entry name" value="Beta-lactam-related"/>
</dbReference>
<gene>
    <name evidence="2" type="ORF">DXB65_06035</name>
</gene>
<dbReference type="PROSITE" id="PS51257">
    <property type="entry name" value="PROKAR_LIPOPROTEIN"/>
    <property type="match status" value="1"/>
</dbReference>
<proteinExistence type="predicted"/>
<evidence type="ECO:0000313" key="3">
    <source>
        <dbReference type="Proteomes" id="UP000260983"/>
    </source>
</evidence>
<dbReference type="GO" id="GO:0016787">
    <property type="term" value="F:hydrolase activity"/>
    <property type="evidence" value="ECO:0007669"/>
    <property type="project" value="UniProtKB-KW"/>
</dbReference>
<dbReference type="RefSeq" id="WP_117723630.1">
    <property type="nucleotide sequence ID" value="NZ_QSUL01000003.1"/>
</dbReference>
<dbReference type="SUPFAM" id="SSF56601">
    <property type="entry name" value="beta-lactamase/transpeptidase-like"/>
    <property type="match status" value="1"/>
</dbReference>
<dbReference type="Gene3D" id="3.40.710.10">
    <property type="entry name" value="DD-peptidase/beta-lactamase superfamily"/>
    <property type="match status" value="1"/>
</dbReference>
<feature type="domain" description="Beta-lactamase-related" evidence="1">
    <location>
        <begin position="44"/>
        <end position="335"/>
    </location>
</feature>
<dbReference type="AlphaFoldDB" id="A0A3E5BLC1"/>
<keyword evidence="2" id="KW-0378">Hydrolase</keyword>
<dbReference type="Proteomes" id="UP000260983">
    <property type="component" value="Unassembled WGS sequence"/>
</dbReference>
<organism evidence="2 3">
    <name type="scientific">Bacteroides oleiciplenus</name>
    <dbReference type="NCBI Taxonomy" id="626931"/>
    <lineage>
        <taxon>Bacteria</taxon>
        <taxon>Pseudomonadati</taxon>
        <taxon>Bacteroidota</taxon>
        <taxon>Bacteroidia</taxon>
        <taxon>Bacteroidales</taxon>
        <taxon>Bacteroidaceae</taxon>
        <taxon>Bacteroides</taxon>
    </lineage>
</organism>
<accession>A0A3E5BLC1</accession>